<feature type="region of interest" description="Disordered" evidence="1">
    <location>
        <begin position="1"/>
        <end position="42"/>
    </location>
</feature>
<feature type="compositionally biased region" description="Basic residues" evidence="1">
    <location>
        <begin position="29"/>
        <end position="38"/>
    </location>
</feature>
<gene>
    <name evidence="2" type="ORF">K505DRAFT_422890</name>
</gene>
<dbReference type="EMBL" id="MU002735">
    <property type="protein sequence ID" value="KAF2785685.1"/>
    <property type="molecule type" value="Genomic_DNA"/>
</dbReference>
<proteinExistence type="predicted"/>
<organism evidence="2 3">
    <name type="scientific">Melanomma pulvis-pyrius CBS 109.77</name>
    <dbReference type="NCBI Taxonomy" id="1314802"/>
    <lineage>
        <taxon>Eukaryota</taxon>
        <taxon>Fungi</taxon>
        <taxon>Dikarya</taxon>
        <taxon>Ascomycota</taxon>
        <taxon>Pezizomycotina</taxon>
        <taxon>Dothideomycetes</taxon>
        <taxon>Pleosporomycetidae</taxon>
        <taxon>Pleosporales</taxon>
        <taxon>Melanommataceae</taxon>
        <taxon>Melanomma</taxon>
    </lineage>
</organism>
<keyword evidence="3" id="KW-1185">Reference proteome</keyword>
<feature type="compositionally biased region" description="Low complexity" evidence="1">
    <location>
        <begin position="1"/>
        <end position="17"/>
    </location>
</feature>
<evidence type="ECO:0000313" key="3">
    <source>
        <dbReference type="Proteomes" id="UP000799757"/>
    </source>
</evidence>
<evidence type="ECO:0000256" key="1">
    <source>
        <dbReference type="SAM" id="MobiDB-lite"/>
    </source>
</evidence>
<sequence length="513" mass="55734">MPGTAPDASPATPAPASCHRPAWQVQPRRVQRAPRRRGRGCDGPRVAIWIRGATTAGRWHRVSGAQASGRPVAAVVQLSISLPFAHRQSRRAAEQTRLSKGAKTCILCASTTRRAGRALASSFASGFVSGFPHARPSELLIHPPSRRRRASCPMIRVRLDLPLGKARIETCAWSCRCLWRLLMLLQRRLLKHGHVTTPRGKRMYDDERSTAARVFTQLGFPKCWNLVRHRRRRRRLVEPGSDAAPRPKGCMRLKGAPLNVVSLLSESLFAALSPGAGVGEAARLSARDGGDTSKVGFTFASNGLAGSRGFAFASGGPAGGGSDWGSSWGLSSAIGRGTVSPKTTNQLSLATLPSHSVARTQWARMGKHGLSITADSQMQCEYGSLSTKGLCLASGSCRTILRECRSTPGTWSTEQGLHISRWREHAVTSQFRSSKRDFRSPEMFTVCCAKAGLAWTLDGRDDPVVRRARDWVAIGGRRSTCFLRSDDSDDTNTLVSHTAVASRPAVLQYRGER</sequence>
<reference evidence="2" key="1">
    <citation type="journal article" date="2020" name="Stud. Mycol.">
        <title>101 Dothideomycetes genomes: a test case for predicting lifestyles and emergence of pathogens.</title>
        <authorList>
            <person name="Haridas S."/>
            <person name="Albert R."/>
            <person name="Binder M."/>
            <person name="Bloem J."/>
            <person name="Labutti K."/>
            <person name="Salamov A."/>
            <person name="Andreopoulos B."/>
            <person name="Baker S."/>
            <person name="Barry K."/>
            <person name="Bills G."/>
            <person name="Bluhm B."/>
            <person name="Cannon C."/>
            <person name="Castanera R."/>
            <person name="Culley D."/>
            <person name="Daum C."/>
            <person name="Ezra D."/>
            <person name="Gonzalez J."/>
            <person name="Henrissat B."/>
            <person name="Kuo A."/>
            <person name="Liang C."/>
            <person name="Lipzen A."/>
            <person name="Lutzoni F."/>
            <person name="Magnuson J."/>
            <person name="Mondo S."/>
            <person name="Nolan M."/>
            <person name="Ohm R."/>
            <person name="Pangilinan J."/>
            <person name="Park H.-J."/>
            <person name="Ramirez L."/>
            <person name="Alfaro M."/>
            <person name="Sun H."/>
            <person name="Tritt A."/>
            <person name="Yoshinaga Y."/>
            <person name="Zwiers L.-H."/>
            <person name="Turgeon B."/>
            <person name="Goodwin S."/>
            <person name="Spatafora J."/>
            <person name="Crous P."/>
            <person name="Grigoriev I."/>
        </authorList>
    </citation>
    <scope>NUCLEOTIDE SEQUENCE</scope>
    <source>
        <strain evidence="2">CBS 109.77</strain>
    </source>
</reference>
<dbReference type="AlphaFoldDB" id="A0A6A6WP67"/>
<dbReference type="Proteomes" id="UP000799757">
    <property type="component" value="Unassembled WGS sequence"/>
</dbReference>
<evidence type="ECO:0000313" key="2">
    <source>
        <dbReference type="EMBL" id="KAF2785685.1"/>
    </source>
</evidence>
<protein>
    <submittedName>
        <fullName evidence="2">Uncharacterized protein</fullName>
    </submittedName>
</protein>
<name>A0A6A6WP67_9PLEO</name>
<accession>A0A6A6WP67</accession>